<keyword evidence="1" id="KW-0436">Ligase</keyword>
<dbReference type="InterPro" id="IPR014729">
    <property type="entry name" value="Rossmann-like_a/b/a_fold"/>
</dbReference>
<sequence>MHSQFTEETSSVLSKSSGTTSQVRLKLYNNFTKTKVDFIPLDGNVIRWFSRGPSFSDTFSTSYIRYFMSIDVIHRILSDYFNYDVIFGMNLTDINDKIIREVHERSTNRIETLANYQTATSSPFDKRDRLPTVSKTTKYDTKNQLHHTRQFIERLLVAMERFNILQPSI</sequence>
<evidence type="ECO:0000313" key="7">
    <source>
        <dbReference type="Proteomes" id="UP000663882"/>
    </source>
</evidence>
<dbReference type="GO" id="GO:0006423">
    <property type="term" value="P:cysteinyl-tRNA aminoacylation"/>
    <property type="evidence" value="ECO:0007669"/>
    <property type="project" value="TreeGrafter"/>
</dbReference>
<evidence type="ECO:0000313" key="5">
    <source>
        <dbReference type="EMBL" id="CAF1122755.1"/>
    </source>
</evidence>
<evidence type="ECO:0000259" key="4">
    <source>
        <dbReference type="Pfam" id="PF01406"/>
    </source>
</evidence>
<evidence type="ECO:0000256" key="1">
    <source>
        <dbReference type="ARBA" id="ARBA00022598"/>
    </source>
</evidence>
<dbReference type="PANTHER" id="PTHR10890:SF3">
    <property type="entry name" value="CYSTEINE--TRNA LIGASE, CYTOPLASMIC"/>
    <property type="match status" value="1"/>
</dbReference>
<keyword evidence="3" id="KW-0067">ATP-binding</keyword>
<dbReference type="SUPFAM" id="SSF52374">
    <property type="entry name" value="Nucleotidylyl transferase"/>
    <property type="match status" value="1"/>
</dbReference>
<reference evidence="5" key="1">
    <citation type="submission" date="2021-02" db="EMBL/GenBank/DDBJ databases">
        <authorList>
            <person name="Nowell W R."/>
        </authorList>
    </citation>
    <scope>NUCLEOTIDE SEQUENCE</scope>
</reference>
<organism evidence="5 7">
    <name type="scientific">Rotaria sordida</name>
    <dbReference type="NCBI Taxonomy" id="392033"/>
    <lineage>
        <taxon>Eukaryota</taxon>
        <taxon>Metazoa</taxon>
        <taxon>Spiralia</taxon>
        <taxon>Gnathifera</taxon>
        <taxon>Rotifera</taxon>
        <taxon>Eurotatoria</taxon>
        <taxon>Bdelloidea</taxon>
        <taxon>Philodinida</taxon>
        <taxon>Philodinidae</taxon>
        <taxon>Rotaria</taxon>
    </lineage>
</organism>
<evidence type="ECO:0000313" key="6">
    <source>
        <dbReference type="EMBL" id="CAF4121388.1"/>
    </source>
</evidence>
<dbReference type="GO" id="GO:0005524">
    <property type="term" value="F:ATP binding"/>
    <property type="evidence" value="ECO:0007669"/>
    <property type="project" value="UniProtKB-KW"/>
</dbReference>
<protein>
    <recommendedName>
        <fullName evidence="4">tRNA synthetases class I catalytic domain-containing protein</fullName>
    </recommendedName>
</protein>
<dbReference type="AlphaFoldDB" id="A0A814QNM5"/>
<dbReference type="InterPro" id="IPR032678">
    <property type="entry name" value="tRNA-synt_1_cat_dom"/>
</dbReference>
<keyword evidence="2" id="KW-0547">Nucleotide-binding</keyword>
<evidence type="ECO:0000256" key="3">
    <source>
        <dbReference type="ARBA" id="ARBA00022840"/>
    </source>
</evidence>
<dbReference type="GO" id="GO:0005737">
    <property type="term" value="C:cytoplasm"/>
    <property type="evidence" value="ECO:0007669"/>
    <property type="project" value="TreeGrafter"/>
</dbReference>
<dbReference type="EMBL" id="CAJOAX010012916">
    <property type="protein sequence ID" value="CAF4121388.1"/>
    <property type="molecule type" value="Genomic_DNA"/>
</dbReference>
<proteinExistence type="predicted"/>
<dbReference type="Proteomes" id="UP000663823">
    <property type="component" value="Unassembled WGS sequence"/>
</dbReference>
<dbReference type="InterPro" id="IPR024909">
    <property type="entry name" value="Cys-tRNA/MSH_ligase"/>
</dbReference>
<accession>A0A814QNM5</accession>
<dbReference type="OrthoDB" id="438179at2759"/>
<name>A0A814QNM5_9BILA</name>
<feature type="domain" description="tRNA synthetases class I catalytic" evidence="4">
    <location>
        <begin position="40"/>
        <end position="156"/>
    </location>
</feature>
<dbReference type="Gene3D" id="3.40.50.620">
    <property type="entry name" value="HUPs"/>
    <property type="match status" value="1"/>
</dbReference>
<gene>
    <name evidence="6" type="ORF">OTI717_LOCUS34899</name>
    <name evidence="5" type="ORF">RFH988_LOCUS20442</name>
</gene>
<comment type="caution">
    <text evidence="5">The sequence shown here is derived from an EMBL/GenBank/DDBJ whole genome shotgun (WGS) entry which is preliminary data.</text>
</comment>
<dbReference type="EMBL" id="CAJNOO010001255">
    <property type="protein sequence ID" value="CAF1122755.1"/>
    <property type="molecule type" value="Genomic_DNA"/>
</dbReference>
<dbReference type="PANTHER" id="PTHR10890">
    <property type="entry name" value="CYSTEINYL-TRNA SYNTHETASE"/>
    <property type="match status" value="1"/>
</dbReference>
<feature type="non-terminal residue" evidence="5">
    <location>
        <position position="1"/>
    </location>
</feature>
<evidence type="ECO:0000256" key="2">
    <source>
        <dbReference type="ARBA" id="ARBA00022741"/>
    </source>
</evidence>
<dbReference type="GO" id="GO:0004817">
    <property type="term" value="F:cysteine-tRNA ligase activity"/>
    <property type="evidence" value="ECO:0007669"/>
    <property type="project" value="TreeGrafter"/>
</dbReference>
<dbReference type="Pfam" id="PF01406">
    <property type="entry name" value="tRNA-synt_1e"/>
    <property type="match status" value="1"/>
</dbReference>
<dbReference type="Proteomes" id="UP000663882">
    <property type="component" value="Unassembled WGS sequence"/>
</dbReference>